<feature type="chain" id="PRO_5032495168" description="WxL domain-containing protein" evidence="1">
    <location>
        <begin position="22"/>
        <end position="180"/>
    </location>
</feature>
<dbReference type="AlphaFoldDB" id="A0A7S7NMZ3"/>
<evidence type="ECO:0000313" key="3">
    <source>
        <dbReference type="Proteomes" id="UP000593892"/>
    </source>
</evidence>
<sequence length="180" mass="18010">MKKTLAMAATIVMMLTATAGAQTANTGSLALTGQVDGSIILSFHQNTSGGFTLTSGDGTAAAGANLSTVSMYGTATGIVAGSNFVKTNQVDGFTLSGPMDVQVDKANITSSGYTLSAQLTSSDSSEWSLGGASLNSTSPVVVVSEGSYAARTPLTLSVKFPTSMNSGSVSNTINFVATAQ</sequence>
<evidence type="ECO:0000256" key="1">
    <source>
        <dbReference type="SAM" id="SignalP"/>
    </source>
</evidence>
<keyword evidence="1" id="KW-0732">Signal</keyword>
<dbReference type="RefSeq" id="WP_194448239.1">
    <property type="nucleotide sequence ID" value="NZ_CP063849.1"/>
</dbReference>
<protein>
    <recommendedName>
        <fullName evidence="4">WxL domain-containing protein</fullName>
    </recommendedName>
</protein>
<accession>A0A7S7NMZ3</accession>
<evidence type="ECO:0000313" key="2">
    <source>
        <dbReference type="EMBL" id="QOY86570.1"/>
    </source>
</evidence>
<organism evidence="2 3">
    <name type="scientific">Paludibaculum fermentans</name>
    <dbReference type="NCBI Taxonomy" id="1473598"/>
    <lineage>
        <taxon>Bacteria</taxon>
        <taxon>Pseudomonadati</taxon>
        <taxon>Acidobacteriota</taxon>
        <taxon>Terriglobia</taxon>
        <taxon>Bryobacterales</taxon>
        <taxon>Bryobacteraceae</taxon>
        <taxon>Paludibaculum</taxon>
    </lineage>
</organism>
<evidence type="ECO:0008006" key="4">
    <source>
        <dbReference type="Google" id="ProtNLM"/>
    </source>
</evidence>
<keyword evidence="3" id="KW-1185">Reference proteome</keyword>
<dbReference type="Proteomes" id="UP000593892">
    <property type="component" value="Chromosome"/>
</dbReference>
<reference evidence="2 3" key="1">
    <citation type="submission" date="2020-10" db="EMBL/GenBank/DDBJ databases">
        <title>Complete genome sequence of Paludibaculum fermentans P105T, a facultatively anaerobic acidobacterium capable of dissimilatory Fe(III) reduction.</title>
        <authorList>
            <person name="Dedysh S.N."/>
            <person name="Beletsky A.V."/>
            <person name="Kulichevskaya I.S."/>
            <person name="Mardanov A.V."/>
            <person name="Ravin N.V."/>
        </authorList>
    </citation>
    <scope>NUCLEOTIDE SEQUENCE [LARGE SCALE GENOMIC DNA]</scope>
    <source>
        <strain evidence="2 3">P105</strain>
    </source>
</reference>
<name>A0A7S7NMZ3_PALFE</name>
<gene>
    <name evidence="2" type="ORF">IRI77_27785</name>
</gene>
<dbReference type="EMBL" id="CP063849">
    <property type="protein sequence ID" value="QOY86570.1"/>
    <property type="molecule type" value="Genomic_DNA"/>
</dbReference>
<dbReference type="KEGG" id="pfer:IRI77_27785"/>
<proteinExistence type="predicted"/>
<feature type="signal peptide" evidence="1">
    <location>
        <begin position="1"/>
        <end position="21"/>
    </location>
</feature>